<accession>A0A2S8SVS1</accession>
<evidence type="ECO:0008006" key="4">
    <source>
        <dbReference type="Google" id="ProtNLM"/>
    </source>
</evidence>
<dbReference type="InParanoid" id="A0A2S8SVS1"/>
<gene>
    <name evidence="2" type="ORF">B1R32_103149</name>
</gene>
<comment type="caution">
    <text evidence="2">The sequence shown here is derived from an EMBL/GenBank/DDBJ whole genome shotgun (WGS) entry which is preliminary data.</text>
</comment>
<dbReference type="Pfam" id="PF16156">
    <property type="entry name" value="DUF4864"/>
    <property type="match status" value="1"/>
</dbReference>
<evidence type="ECO:0000256" key="1">
    <source>
        <dbReference type="SAM" id="SignalP"/>
    </source>
</evidence>
<dbReference type="AlphaFoldDB" id="A0A2S8SVS1"/>
<evidence type="ECO:0000313" key="3">
    <source>
        <dbReference type="Proteomes" id="UP000237684"/>
    </source>
</evidence>
<organism evidence="2 3">
    <name type="scientific">Abditibacterium utsteinense</name>
    <dbReference type="NCBI Taxonomy" id="1960156"/>
    <lineage>
        <taxon>Bacteria</taxon>
        <taxon>Pseudomonadati</taxon>
        <taxon>Abditibacteriota</taxon>
        <taxon>Abditibacteriia</taxon>
        <taxon>Abditibacteriales</taxon>
        <taxon>Abditibacteriaceae</taxon>
        <taxon>Abditibacterium</taxon>
    </lineage>
</organism>
<dbReference type="Proteomes" id="UP000237684">
    <property type="component" value="Unassembled WGS sequence"/>
</dbReference>
<dbReference type="InterPro" id="IPR032347">
    <property type="entry name" value="DUF4864"/>
</dbReference>
<proteinExistence type="predicted"/>
<sequence length="181" mass="19695">MPPQFFEIAMKTTQKTTRFFLFAPVLLSLLSAPARCAPAAKPKNSPAAPTLWKAATSAQRAQAAASIRAQLDAFKRNDWDKAATFQSEGLRRNFGTTAQFRAVITANYPQFAKYKSVAFNASRALGGHVEMQVLLTGQDGVKLRAIYLMIKERGAYRVAGVQGGNSGGARPGMRHNPTDYV</sequence>
<feature type="signal peptide" evidence="1">
    <location>
        <begin position="1"/>
        <end position="36"/>
    </location>
</feature>
<protein>
    <recommendedName>
        <fullName evidence="4">DUF4864 domain-containing protein</fullName>
    </recommendedName>
</protein>
<keyword evidence="1" id="KW-0732">Signal</keyword>
<feature type="chain" id="PRO_5015448749" description="DUF4864 domain-containing protein" evidence="1">
    <location>
        <begin position="37"/>
        <end position="181"/>
    </location>
</feature>
<keyword evidence="3" id="KW-1185">Reference proteome</keyword>
<dbReference type="EMBL" id="NIGF01000003">
    <property type="protein sequence ID" value="PQV64882.1"/>
    <property type="molecule type" value="Genomic_DNA"/>
</dbReference>
<evidence type="ECO:0000313" key="2">
    <source>
        <dbReference type="EMBL" id="PQV64882.1"/>
    </source>
</evidence>
<name>A0A2S8SVS1_9BACT</name>
<reference evidence="2 3" key="1">
    <citation type="journal article" date="2018" name="Syst. Appl. Microbiol.">
        <title>Abditibacterium utsteinense sp. nov., the first cultivated member of candidate phylum FBP, isolated from ice-free Antarctic soil samples.</title>
        <authorList>
            <person name="Tahon G."/>
            <person name="Tytgat B."/>
            <person name="Lebbe L."/>
            <person name="Carlier A."/>
            <person name="Willems A."/>
        </authorList>
    </citation>
    <scope>NUCLEOTIDE SEQUENCE [LARGE SCALE GENOMIC DNA]</scope>
    <source>
        <strain evidence="2 3">LMG 29911</strain>
    </source>
</reference>